<evidence type="ECO:0000313" key="2">
    <source>
        <dbReference type="EMBL" id="GAA0364400.1"/>
    </source>
</evidence>
<name>A0ABP3HC69_9ALTE</name>
<dbReference type="Gene3D" id="3.40.50.2000">
    <property type="entry name" value="Glycogen Phosphorylase B"/>
    <property type="match status" value="2"/>
</dbReference>
<protein>
    <submittedName>
        <fullName evidence="2">Glycosyltransferase</fullName>
    </submittedName>
</protein>
<feature type="domain" description="Glycosyltransferase subfamily 4-like N-terminal" evidence="1">
    <location>
        <begin position="14"/>
        <end position="173"/>
    </location>
</feature>
<keyword evidence="3" id="KW-1185">Reference proteome</keyword>
<dbReference type="InterPro" id="IPR028098">
    <property type="entry name" value="Glyco_trans_4-like_N"/>
</dbReference>
<organism evidence="2 3">
    <name type="scientific">Bowmanella denitrificans</name>
    <dbReference type="NCBI Taxonomy" id="366582"/>
    <lineage>
        <taxon>Bacteria</taxon>
        <taxon>Pseudomonadati</taxon>
        <taxon>Pseudomonadota</taxon>
        <taxon>Gammaproteobacteria</taxon>
        <taxon>Alteromonadales</taxon>
        <taxon>Alteromonadaceae</taxon>
        <taxon>Bowmanella</taxon>
    </lineage>
</organism>
<reference evidence="3" key="1">
    <citation type="journal article" date="2019" name="Int. J. Syst. Evol. Microbiol.">
        <title>The Global Catalogue of Microorganisms (GCM) 10K type strain sequencing project: providing services to taxonomists for standard genome sequencing and annotation.</title>
        <authorList>
            <consortium name="The Broad Institute Genomics Platform"/>
            <consortium name="The Broad Institute Genome Sequencing Center for Infectious Disease"/>
            <person name="Wu L."/>
            <person name="Ma J."/>
        </authorList>
    </citation>
    <scope>NUCLEOTIDE SEQUENCE [LARGE SCALE GENOMIC DNA]</scope>
    <source>
        <strain evidence="3">JCM 13378</strain>
    </source>
</reference>
<accession>A0ABP3HC69</accession>
<proteinExistence type="predicted"/>
<comment type="caution">
    <text evidence="2">The sequence shown here is derived from an EMBL/GenBank/DDBJ whole genome shotgun (WGS) entry which is preliminary data.</text>
</comment>
<evidence type="ECO:0000313" key="3">
    <source>
        <dbReference type="Proteomes" id="UP001501757"/>
    </source>
</evidence>
<evidence type="ECO:0000259" key="1">
    <source>
        <dbReference type="Pfam" id="PF13439"/>
    </source>
</evidence>
<sequence>MARIVIILQDLGGGGAEKMMVRLANQLVEDGDEVSMLLLMAGGENLQWLNPRVNLLEICATRSVKALPTLRRWLKQLQPNAVLSALTHVNVISILACASLGWLARLSVSERNTFSLDRGVNSNWQVRTAYAVAPLLYRLLKKPVIAVSKGVAMDLVASAHINAKQVTTAPNPVIHHDWLVQARAASHHPWLQNKTTKVIVAMGRLVPQKGFDWLIEAFAKLALQQNCRLVVFGEGPLRAELTKQAAILGVADRVDFPGYSSNPLAEIRVADLFVLSSRFEGSPNALVEAMALGTPVVAFDCPHGPREILADGQLAPLVDLGDVEGLYQAMLASLQLPISEQGRQRLVQGVSRFEAATATRHYRQLLLGA</sequence>
<gene>
    <name evidence="2" type="ORF">GCM10009092_30940</name>
</gene>
<dbReference type="EMBL" id="BAAAEI010000020">
    <property type="protein sequence ID" value="GAA0364400.1"/>
    <property type="molecule type" value="Genomic_DNA"/>
</dbReference>
<dbReference type="SUPFAM" id="SSF53756">
    <property type="entry name" value="UDP-Glycosyltransferase/glycogen phosphorylase"/>
    <property type="match status" value="1"/>
</dbReference>
<dbReference type="CDD" id="cd03811">
    <property type="entry name" value="GT4_GT28_WabH-like"/>
    <property type="match status" value="1"/>
</dbReference>
<dbReference type="Pfam" id="PF13439">
    <property type="entry name" value="Glyco_transf_4"/>
    <property type="match status" value="1"/>
</dbReference>
<dbReference type="Pfam" id="PF13692">
    <property type="entry name" value="Glyco_trans_1_4"/>
    <property type="match status" value="1"/>
</dbReference>
<dbReference type="RefSeq" id="WP_343846143.1">
    <property type="nucleotide sequence ID" value="NZ_BAAAEI010000020.1"/>
</dbReference>
<dbReference type="PANTHER" id="PTHR12526">
    <property type="entry name" value="GLYCOSYLTRANSFERASE"/>
    <property type="match status" value="1"/>
</dbReference>
<dbReference type="Proteomes" id="UP001501757">
    <property type="component" value="Unassembled WGS sequence"/>
</dbReference>